<name>A0A095DC24_CRYD2</name>
<evidence type="ECO:0000313" key="16">
    <source>
        <dbReference type="EMBL" id="KGB78451.1"/>
    </source>
</evidence>
<reference evidence="16 17" key="2">
    <citation type="journal article" date="2018" name="Proc. Natl. Acad. Sci.">
        <title>RNAi is a critical determinant of centromere evolution in closely related fungi.</title>
        <authorList>
            <person name="Yadav V."/>
            <person name="Sun S."/>
            <person name="Billmyre R.B."/>
            <person name="Thimmappa B.C."/>
            <person name="Shea T."/>
            <person name="Lintner R."/>
            <person name="Bakkeren G."/>
            <person name="Cuomo C.A."/>
            <person name="Heitman J."/>
            <person name="Sanyal K."/>
        </authorList>
    </citation>
    <scope>NUCLEOTIDE SEQUENCE [LARGE SCALE GENOMIC DNA]</scope>
    <source>
        <strain evidence="16 17">R265</strain>
    </source>
</reference>
<accession>A0A095DC24</accession>
<evidence type="ECO:0000256" key="8">
    <source>
        <dbReference type="ARBA" id="ARBA00022679"/>
    </source>
</evidence>
<dbReference type="EC" id="2.4.1.80" evidence="5"/>
<dbReference type="OrthoDB" id="1483400at2759"/>
<comment type="subcellular location">
    <subcellularLocation>
        <location evidence="1">Membrane</location>
        <topology evidence="1">Multi-pass membrane protein</topology>
    </subcellularLocation>
</comment>
<evidence type="ECO:0000256" key="6">
    <source>
        <dbReference type="ARBA" id="ARBA00019988"/>
    </source>
</evidence>
<evidence type="ECO:0000256" key="12">
    <source>
        <dbReference type="ARBA" id="ARBA00031017"/>
    </source>
</evidence>
<evidence type="ECO:0000256" key="1">
    <source>
        <dbReference type="ARBA" id="ARBA00004141"/>
    </source>
</evidence>
<dbReference type="GO" id="GO:0008120">
    <property type="term" value="F:ceramide glucosyltransferase activity"/>
    <property type="evidence" value="ECO:0007669"/>
    <property type="project" value="UniProtKB-EC"/>
</dbReference>
<dbReference type="VEuPathDB" id="FungiDB:CNBG_4289"/>
<reference evidence="16 17" key="1">
    <citation type="journal article" date="2011" name="MBio">
        <title>Genome variation in Cryptococcus gattii, an emerging pathogen of immunocompetent hosts.</title>
        <authorList>
            <person name="D'Souza C.A."/>
            <person name="Kronstad J.W."/>
            <person name="Taylor G."/>
            <person name="Warren R."/>
            <person name="Yuen M."/>
            <person name="Hu G."/>
            <person name="Jung W.H."/>
            <person name="Sham A."/>
            <person name="Kidd S.E."/>
            <person name="Tangen K."/>
            <person name="Lee N."/>
            <person name="Zeilmaker T."/>
            <person name="Sawkins J."/>
            <person name="McVicker G."/>
            <person name="Shah S."/>
            <person name="Gnerre S."/>
            <person name="Griggs A."/>
            <person name="Zeng Q."/>
            <person name="Bartlett K."/>
            <person name="Li W."/>
            <person name="Wang X."/>
            <person name="Heitman J."/>
            <person name="Stajich J.E."/>
            <person name="Fraser J.A."/>
            <person name="Meyer W."/>
            <person name="Carter D."/>
            <person name="Schein J."/>
            <person name="Krzywinski M."/>
            <person name="Kwon-Chung K.J."/>
            <person name="Varma A."/>
            <person name="Wang J."/>
            <person name="Brunham R."/>
            <person name="Fyfe M."/>
            <person name="Ouellette B.F."/>
            <person name="Siddiqui A."/>
            <person name="Marra M."/>
            <person name="Jones S."/>
            <person name="Holt R."/>
            <person name="Birren B.W."/>
            <person name="Galagan J.E."/>
            <person name="Cuomo C.A."/>
        </authorList>
    </citation>
    <scope>NUCLEOTIDE SEQUENCE [LARGE SCALE GENOMIC DNA]</scope>
    <source>
        <strain evidence="16 17">R265</strain>
    </source>
</reference>
<evidence type="ECO:0000256" key="7">
    <source>
        <dbReference type="ARBA" id="ARBA00022676"/>
    </source>
</evidence>
<dbReference type="InterPro" id="IPR025993">
    <property type="entry name" value="Ceramide_glucosylTrfase"/>
</dbReference>
<dbReference type="EMBL" id="CP025768">
    <property type="protein sequence ID" value="KGB78451.1"/>
    <property type="molecule type" value="Genomic_DNA"/>
</dbReference>
<dbReference type="SUPFAM" id="SSF53448">
    <property type="entry name" value="Nucleotide-diphospho-sugar transferases"/>
    <property type="match status" value="1"/>
</dbReference>
<dbReference type="Proteomes" id="UP000029445">
    <property type="component" value="Chromosome 10"/>
</dbReference>
<dbReference type="PANTHER" id="PTHR12726">
    <property type="entry name" value="CERAMIDE GLUCOSYLTRANSFERASE"/>
    <property type="match status" value="1"/>
</dbReference>
<gene>
    <name evidence="16" type="ORF">CNBG_4289</name>
</gene>
<keyword evidence="8 16" id="KW-0808">Transferase</keyword>
<evidence type="ECO:0000256" key="5">
    <source>
        <dbReference type="ARBA" id="ARBA00012699"/>
    </source>
</evidence>
<comment type="pathway">
    <text evidence="3">Sphingolipid metabolism.</text>
</comment>
<dbReference type="CDD" id="cd02520">
    <property type="entry name" value="Glucosylceramide_synthase"/>
    <property type="match status" value="1"/>
</dbReference>
<sequence>MSDSGTLSLLVGIVFLVLWIVVWSICLLGWRTARIRYAHPNIPSRLSKLPMSSAPGITIIRPLCGLDQNLYNTLESVMKLDYPKFEVIFAVQDEKDEALPVVNMVMEKYPEVEARVIIDSRKVGVNPKVNNLMTPFQEAKYDLLWILDSTCSVLPGTLGRSVEAFFSNKSSTASPCDPESSPLLSISDDVRKPPIAGEVGLVHQVPIAVCYQKTWGSLIEQAYLNTTHAKMYLAINATAIDSCVVGKSCMYSRDNISHLTTPSPSLRSLPDPPSGLAGFGPFLAEDNMIGLSLWHEFKLKHAMTSDVVLDFIGALSVRDYINRRIRWIRVRKKMTLVATLLEPLTESIISGLYGAWAISRLLGGNILPIFLIHMAAWISVDLSTKRALETNIKGIGPPENKVRFLMAWAARECLALPIWMLAMTSSEVIWRGQKYKIIASGEAIRLGNGN</sequence>
<dbReference type="GO" id="GO:0006679">
    <property type="term" value="P:glucosylceramide biosynthetic process"/>
    <property type="evidence" value="ECO:0007669"/>
    <property type="project" value="TreeGrafter"/>
</dbReference>
<dbReference type="UniPathway" id="UPA00222"/>
<evidence type="ECO:0000256" key="10">
    <source>
        <dbReference type="ARBA" id="ARBA00022989"/>
    </source>
</evidence>
<evidence type="ECO:0000256" key="11">
    <source>
        <dbReference type="ARBA" id="ARBA00023136"/>
    </source>
</evidence>
<evidence type="ECO:0000256" key="15">
    <source>
        <dbReference type="SAM" id="Phobius"/>
    </source>
</evidence>
<evidence type="ECO:0000256" key="2">
    <source>
        <dbReference type="ARBA" id="ARBA00004760"/>
    </source>
</evidence>
<keyword evidence="17" id="KW-1185">Reference proteome</keyword>
<keyword evidence="11 15" id="KW-0472">Membrane</keyword>
<dbReference type="GO" id="GO:0016020">
    <property type="term" value="C:membrane"/>
    <property type="evidence" value="ECO:0007669"/>
    <property type="project" value="UniProtKB-SubCell"/>
</dbReference>
<keyword evidence="10 15" id="KW-1133">Transmembrane helix</keyword>
<dbReference type="KEGG" id="cdeu:CNBG_4289"/>
<dbReference type="Pfam" id="PF13641">
    <property type="entry name" value="Glyco_tranf_2_3"/>
    <property type="match status" value="1"/>
</dbReference>
<feature type="transmembrane region" description="Helical" evidence="15">
    <location>
        <begin position="334"/>
        <end position="356"/>
    </location>
</feature>
<evidence type="ECO:0000256" key="9">
    <source>
        <dbReference type="ARBA" id="ARBA00022692"/>
    </source>
</evidence>
<keyword evidence="9 15" id="KW-0812">Transmembrane</keyword>
<dbReference type="AlphaFoldDB" id="A0A095DC24"/>
<dbReference type="InterPro" id="IPR029044">
    <property type="entry name" value="Nucleotide-diphossugar_trans"/>
</dbReference>
<feature type="transmembrane region" description="Helical" evidence="15">
    <location>
        <begin position="362"/>
        <end position="380"/>
    </location>
</feature>
<dbReference type="Gene3D" id="3.90.550.10">
    <property type="entry name" value="Spore Coat Polysaccharide Biosynthesis Protein SpsA, Chain A"/>
    <property type="match status" value="1"/>
</dbReference>
<proteinExistence type="inferred from homology"/>
<dbReference type="GeneID" id="88180513"/>
<dbReference type="STRING" id="294750.A0A095DC24"/>
<protein>
    <recommendedName>
        <fullName evidence="6">Ceramide glucosyltransferase</fullName>
        <ecNumber evidence="5">2.4.1.80</ecNumber>
    </recommendedName>
    <alternativeName>
        <fullName evidence="13">Glucosylceramide synthase</fullName>
    </alternativeName>
    <alternativeName>
        <fullName evidence="14">UDP-glucose ceramide glucosyltransferase</fullName>
    </alternativeName>
    <alternativeName>
        <fullName evidence="12">UDP-glucose:N-acylsphingosine D-glucosyltransferase</fullName>
    </alternativeName>
</protein>
<evidence type="ECO:0000256" key="4">
    <source>
        <dbReference type="ARBA" id="ARBA00006739"/>
    </source>
</evidence>
<dbReference type="PANTHER" id="PTHR12726:SF0">
    <property type="entry name" value="CERAMIDE GLUCOSYLTRANSFERASE"/>
    <property type="match status" value="1"/>
</dbReference>
<comment type="similarity">
    <text evidence="4">Belongs to the glycosyltransferase 2 family.</text>
</comment>
<dbReference type="OMA" id="IVWIIDC"/>
<keyword evidence="7" id="KW-0328">Glycosyltransferase</keyword>
<evidence type="ECO:0000256" key="3">
    <source>
        <dbReference type="ARBA" id="ARBA00004991"/>
    </source>
</evidence>
<feature type="transmembrane region" description="Helical" evidence="15">
    <location>
        <begin position="6"/>
        <end position="30"/>
    </location>
</feature>
<evidence type="ECO:0000313" key="17">
    <source>
        <dbReference type="Proteomes" id="UP000029445"/>
    </source>
</evidence>
<dbReference type="RefSeq" id="XP_062884193.1">
    <property type="nucleotide sequence ID" value="XM_063028238.1"/>
</dbReference>
<dbReference type="FunFam" id="3.90.550.10:FF:000159">
    <property type="entry name" value="Unplaced genomic scaffold supercont1.48, whole genome shotgun sequence"/>
    <property type="match status" value="1"/>
</dbReference>
<evidence type="ECO:0000256" key="13">
    <source>
        <dbReference type="ARBA" id="ARBA00031543"/>
    </source>
</evidence>
<evidence type="ECO:0000256" key="14">
    <source>
        <dbReference type="ARBA" id="ARBA00032575"/>
    </source>
</evidence>
<comment type="pathway">
    <text evidence="2">Lipid metabolism; sphingolipid metabolism.</text>
</comment>
<dbReference type="HOGENOM" id="CLU_030898_1_0_1"/>
<organism evidence="16 17">
    <name type="scientific">Cryptococcus deuterogattii (strain R265)</name>
    <name type="common">Cryptococcus gattii VGII (strain R265)</name>
    <dbReference type="NCBI Taxonomy" id="294750"/>
    <lineage>
        <taxon>Eukaryota</taxon>
        <taxon>Fungi</taxon>
        <taxon>Dikarya</taxon>
        <taxon>Basidiomycota</taxon>
        <taxon>Agaricomycotina</taxon>
        <taxon>Tremellomycetes</taxon>
        <taxon>Tremellales</taxon>
        <taxon>Cryptococcaceae</taxon>
        <taxon>Cryptococcus</taxon>
        <taxon>Cryptococcus gattii species complex</taxon>
    </lineage>
</organism>